<keyword evidence="2" id="KW-0560">Oxidoreductase</keyword>
<evidence type="ECO:0000256" key="3">
    <source>
        <dbReference type="ARBA" id="ARBA00023027"/>
    </source>
</evidence>
<sequence>MDTIGFIGVGAMGSSIASRIVAGHQLLVNDSNPEAAADLVAAGARFATLAEIAEECRTIFLCLPGPAQVKELLLGPDGLGEELVPGTVIIDTTTSTPTVDAEVLAELKGRAVTYVDSPIAGGVRRTREGTATLMVGADPDVFARVEKLLSEVTTEVVNVGPTGAGHAMKLVNNLLNACNRFAALETIRLGVAAGMKQEVVVDVINKSSGRNYATEYTYPQLLSGDAYKPQGFTLELMLKDIRLATELAESLGHQTPVGKLVQGFTEFAIERFGPSADQSQMMAEWYEN</sequence>
<dbReference type="InterPro" id="IPR036291">
    <property type="entry name" value="NAD(P)-bd_dom_sf"/>
</dbReference>
<reference evidence="7 8" key="1">
    <citation type="submission" date="2019-03" db="EMBL/GenBank/DDBJ databases">
        <title>Genomic Encyclopedia of Type Strains, Phase III (KMG-III): the genomes of soil and plant-associated and newly described type strains.</title>
        <authorList>
            <person name="Whitman W."/>
        </authorList>
    </citation>
    <scope>NUCLEOTIDE SEQUENCE [LARGE SCALE GENOMIC DNA]</scope>
    <source>
        <strain evidence="7 8">VKM Ac-2527</strain>
    </source>
</reference>
<evidence type="ECO:0000256" key="2">
    <source>
        <dbReference type="ARBA" id="ARBA00023002"/>
    </source>
</evidence>
<feature type="active site" evidence="4">
    <location>
        <position position="169"/>
    </location>
</feature>
<dbReference type="InterPro" id="IPR029154">
    <property type="entry name" value="HIBADH-like_NADP-bd"/>
</dbReference>
<evidence type="ECO:0000313" key="8">
    <source>
        <dbReference type="Proteomes" id="UP000295388"/>
    </source>
</evidence>
<evidence type="ECO:0000256" key="4">
    <source>
        <dbReference type="PIRSR" id="PIRSR000103-1"/>
    </source>
</evidence>
<evidence type="ECO:0000256" key="1">
    <source>
        <dbReference type="ARBA" id="ARBA00009080"/>
    </source>
</evidence>
<accession>A0A4R6KLL0</accession>
<dbReference type="PIRSF" id="PIRSF000103">
    <property type="entry name" value="HIBADH"/>
    <property type="match status" value="1"/>
</dbReference>
<dbReference type="GO" id="GO:0050661">
    <property type="term" value="F:NADP binding"/>
    <property type="evidence" value="ECO:0007669"/>
    <property type="project" value="InterPro"/>
</dbReference>
<organism evidence="7 8">
    <name type="scientific">Kribbella caucasensis</name>
    <dbReference type="NCBI Taxonomy" id="2512215"/>
    <lineage>
        <taxon>Bacteria</taxon>
        <taxon>Bacillati</taxon>
        <taxon>Actinomycetota</taxon>
        <taxon>Actinomycetes</taxon>
        <taxon>Propionibacteriales</taxon>
        <taxon>Kribbellaceae</taxon>
        <taxon>Kribbella</taxon>
    </lineage>
</organism>
<dbReference type="Pfam" id="PF14833">
    <property type="entry name" value="NAD_binding_11"/>
    <property type="match status" value="1"/>
</dbReference>
<name>A0A4R6KLL0_9ACTN</name>
<protein>
    <submittedName>
        <fullName evidence="7">3-hydroxyisobutyrate dehydrogenase</fullName>
    </submittedName>
</protein>
<dbReference type="InterPro" id="IPR006115">
    <property type="entry name" value="6PGDH_NADP-bd"/>
</dbReference>
<dbReference type="EMBL" id="SNWQ01000003">
    <property type="protein sequence ID" value="TDO51676.1"/>
    <property type="molecule type" value="Genomic_DNA"/>
</dbReference>
<dbReference type="InterPro" id="IPR013328">
    <property type="entry name" value="6PGD_dom2"/>
</dbReference>
<comment type="caution">
    <text evidence="7">The sequence shown here is derived from an EMBL/GenBank/DDBJ whole genome shotgun (WGS) entry which is preliminary data.</text>
</comment>
<dbReference type="SUPFAM" id="SSF48179">
    <property type="entry name" value="6-phosphogluconate dehydrogenase C-terminal domain-like"/>
    <property type="match status" value="1"/>
</dbReference>
<dbReference type="InterPro" id="IPR008927">
    <property type="entry name" value="6-PGluconate_DH-like_C_sf"/>
</dbReference>
<feature type="domain" description="3-hydroxyisobutyrate dehydrogenase-like NAD-binding" evidence="6">
    <location>
        <begin position="163"/>
        <end position="282"/>
    </location>
</feature>
<comment type="similarity">
    <text evidence="1">Belongs to the HIBADH-related family.</text>
</comment>
<keyword evidence="8" id="KW-1185">Reference proteome</keyword>
<feature type="domain" description="6-phosphogluconate dehydrogenase NADP-binding" evidence="5">
    <location>
        <begin position="3"/>
        <end position="160"/>
    </location>
</feature>
<dbReference type="Gene3D" id="1.10.1040.10">
    <property type="entry name" value="N-(1-d-carboxylethyl)-l-norvaline Dehydrogenase, domain 2"/>
    <property type="match status" value="1"/>
</dbReference>
<dbReference type="PANTHER" id="PTHR22981:SF7">
    <property type="entry name" value="3-HYDROXYISOBUTYRATE DEHYDROGENASE, MITOCHONDRIAL"/>
    <property type="match status" value="1"/>
</dbReference>
<proteinExistence type="inferred from homology"/>
<dbReference type="PANTHER" id="PTHR22981">
    <property type="entry name" value="3-HYDROXYISOBUTYRATE DEHYDROGENASE-RELATED"/>
    <property type="match status" value="1"/>
</dbReference>
<dbReference type="GO" id="GO:0051287">
    <property type="term" value="F:NAD binding"/>
    <property type="evidence" value="ECO:0007669"/>
    <property type="project" value="InterPro"/>
</dbReference>
<dbReference type="Pfam" id="PF03446">
    <property type="entry name" value="NAD_binding_2"/>
    <property type="match status" value="1"/>
</dbReference>
<dbReference type="Gene3D" id="3.40.50.720">
    <property type="entry name" value="NAD(P)-binding Rossmann-like Domain"/>
    <property type="match status" value="1"/>
</dbReference>
<evidence type="ECO:0000259" key="6">
    <source>
        <dbReference type="Pfam" id="PF14833"/>
    </source>
</evidence>
<dbReference type="SUPFAM" id="SSF51735">
    <property type="entry name" value="NAD(P)-binding Rossmann-fold domains"/>
    <property type="match status" value="1"/>
</dbReference>
<dbReference type="InterPro" id="IPR015815">
    <property type="entry name" value="HIBADH-related"/>
</dbReference>
<dbReference type="AlphaFoldDB" id="A0A4R6KLL0"/>
<dbReference type="RefSeq" id="WP_202869468.1">
    <property type="nucleotide sequence ID" value="NZ_SNWQ01000003.1"/>
</dbReference>
<evidence type="ECO:0000313" key="7">
    <source>
        <dbReference type="EMBL" id="TDO51676.1"/>
    </source>
</evidence>
<dbReference type="Proteomes" id="UP000295388">
    <property type="component" value="Unassembled WGS sequence"/>
</dbReference>
<dbReference type="GO" id="GO:0016616">
    <property type="term" value="F:oxidoreductase activity, acting on the CH-OH group of donors, NAD or NADP as acceptor"/>
    <property type="evidence" value="ECO:0007669"/>
    <property type="project" value="TreeGrafter"/>
</dbReference>
<keyword evidence="3" id="KW-0520">NAD</keyword>
<gene>
    <name evidence="7" type="ORF">EV643_103415</name>
</gene>
<evidence type="ECO:0000259" key="5">
    <source>
        <dbReference type="Pfam" id="PF03446"/>
    </source>
</evidence>